<feature type="compositionally biased region" description="Low complexity" evidence="1">
    <location>
        <begin position="479"/>
        <end position="489"/>
    </location>
</feature>
<proteinExistence type="predicted"/>
<dbReference type="EMBL" id="BDGG01000003">
    <property type="protein sequence ID" value="GAU96924.1"/>
    <property type="molecule type" value="Genomic_DNA"/>
</dbReference>
<evidence type="ECO:0000256" key="1">
    <source>
        <dbReference type="SAM" id="MobiDB-lite"/>
    </source>
</evidence>
<sequence>MPVSGLTYFNDLTNCSVNSWPFSAALNTTPPNQQVKYKCRFGQSKSGKVERALILDSRYEPAPAPDVASYFASRRDDAPFSSYLAKRSSKSRTYQNLSKNKQAIVQLYFLTDWWRFEQARAEVNALAKTDEVLLPHDIAAELERKKNQTAWRADKGKQSETAKAGPSNQPAKRSAESPGEVLKKTKRDGTKSDAVVISHRPDEEARGVELPADLVEAERVTDKDAVAPKVRDRGWGGQVYLAFYRETSQMRLFWTLPKVTEMLVQVTPTGTEYYHLGLSSKPGRGTLTLSGSTTTAIPPQGAQYQRFVAQTSVPVRVNGLEALKKRAKGQDRNKQSVGNAGSTNHTQSWPRAKSMSSYVRQEIWNRARMLLSIQPLGSCTPLTAEQQASLATLKVRAKRNRKNKGQVGRPANTGNRYTDAAAADFERFTTETRAYTAALAAQTSPTKAKSPAKKPAQKASPEEASGDDAPGPRQRAAGKKVAALKAKATVAEEDDDEDEQAAHDDKDTDGDYKASGESDESDDTESEDGHEE</sequence>
<evidence type="ECO:0000313" key="3">
    <source>
        <dbReference type="Proteomes" id="UP000186922"/>
    </source>
</evidence>
<feature type="compositionally biased region" description="Basic and acidic residues" evidence="1">
    <location>
        <begin position="181"/>
        <end position="191"/>
    </location>
</feature>
<organism evidence="2 3">
    <name type="scientific">Ramazzottius varieornatus</name>
    <name type="common">Water bear</name>
    <name type="synonym">Tardigrade</name>
    <dbReference type="NCBI Taxonomy" id="947166"/>
    <lineage>
        <taxon>Eukaryota</taxon>
        <taxon>Metazoa</taxon>
        <taxon>Ecdysozoa</taxon>
        <taxon>Tardigrada</taxon>
        <taxon>Eutardigrada</taxon>
        <taxon>Parachela</taxon>
        <taxon>Hypsibioidea</taxon>
        <taxon>Ramazzottiidae</taxon>
        <taxon>Ramazzottius</taxon>
    </lineage>
</organism>
<feature type="region of interest" description="Disordered" evidence="1">
    <location>
        <begin position="324"/>
        <end position="354"/>
    </location>
</feature>
<feature type="compositionally biased region" description="Basic residues" evidence="1">
    <location>
        <begin position="395"/>
        <end position="404"/>
    </location>
</feature>
<feature type="compositionally biased region" description="Acidic residues" evidence="1">
    <location>
        <begin position="517"/>
        <end position="532"/>
    </location>
</feature>
<protein>
    <submittedName>
        <fullName evidence="2">Uncharacterized protein</fullName>
    </submittedName>
</protein>
<evidence type="ECO:0000313" key="2">
    <source>
        <dbReference type="EMBL" id="GAU96924.1"/>
    </source>
</evidence>
<reference evidence="2 3" key="1">
    <citation type="journal article" date="2016" name="Nat. Commun.">
        <title>Extremotolerant tardigrade genome and improved radiotolerance of human cultured cells by tardigrade-unique protein.</title>
        <authorList>
            <person name="Hashimoto T."/>
            <person name="Horikawa D.D."/>
            <person name="Saito Y."/>
            <person name="Kuwahara H."/>
            <person name="Kozuka-Hata H."/>
            <person name="Shin-I T."/>
            <person name="Minakuchi Y."/>
            <person name="Ohishi K."/>
            <person name="Motoyama A."/>
            <person name="Aizu T."/>
            <person name="Enomoto A."/>
            <person name="Kondo K."/>
            <person name="Tanaka S."/>
            <person name="Hara Y."/>
            <person name="Koshikawa S."/>
            <person name="Sagara H."/>
            <person name="Miura T."/>
            <person name="Yokobori S."/>
            <person name="Miyagawa K."/>
            <person name="Suzuki Y."/>
            <person name="Kubo T."/>
            <person name="Oyama M."/>
            <person name="Kohara Y."/>
            <person name="Fujiyama A."/>
            <person name="Arakawa K."/>
            <person name="Katayama T."/>
            <person name="Toyoda A."/>
            <person name="Kunieda T."/>
        </authorList>
    </citation>
    <scope>NUCLEOTIDE SEQUENCE [LARGE SCALE GENOMIC DNA]</scope>
    <source>
        <strain evidence="2 3">YOKOZUNA-1</strain>
    </source>
</reference>
<accession>A0A1D1V5C4</accession>
<feature type="compositionally biased region" description="Polar residues" evidence="1">
    <location>
        <begin position="335"/>
        <end position="354"/>
    </location>
</feature>
<feature type="compositionally biased region" description="Basic and acidic residues" evidence="1">
    <location>
        <begin position="145"/>
        <end position="160"/>
    </location>
</feature>
<comment type="caution">
    <text evidence="2">The sequence shown here is derived from an EMBL/GenBank/DDBJ whole genome shotgun (WGS) entry which is preliminary data.</text>
</comment>
<gene>
    <name evidence="2" type="primary">RvY_08291-1</name>
    <name evidence="2" type="synonym">RvY_08291.1</name>
    <name evidence="2" type="ORF">RvY_08291</name>
</gene>
<feature type="compositionally biased region" description="Basic and acidic residues" evidence="1">
    <location>
        <begin position="500"/>
        <end position="516"/>
    </location>
</feature>
<feature type="region of interest" description="Disordered" evidence="1">
    <location>
        <begin position="145"/>
        <end position="210"/>
    </location>
</feature>
<feature type="compositionally biased region" description="Basic and acidic residues" evidence="1">
    <location>
        <begin position="324"/>
        <end position="334"/>
    </location>
</feature>
<dbReference type="AlphaFoldDB" id="A0A1D1V5C4"/>
<feature type="region of interest" description="Disordered" evidence="1">
    <location>
        <begin position="395"/>
        <end position="419"/>
    </location>
</feature>
<keyword evidence="3" id="KW-1185">Reference proteome</keyword>
<feature type="region of interest" description="Disordered" evidence="1">
    <location>
        <begin position="439"/>
        <end position="532"/>
    </location>
</feature>
<name>A0A1D1V5C4_RAMVA</name>
<dbReference type="Proteomes" id="UP000186922">
    <property type="component" value="Unassembled WGS sequence"/>
</dbReference>